<dbReference type="EMBL" id="MNCJ02000326">
    <property type="protein sequence ID" value="KAF5782515.1"/>
    <property type="molecule type" value="Genomic_DNA"/>
</dbReference>
<name>A0A9K3HQL0_HELAN</name>
<dbReference type="AlphaFoldDB" id="A0A9K3HQL0"/>
<organism evidence="1 2">
    <name type="scientific">Helianthus annuus</name>
    <name type="common">Common sunflower</name>
    <dbReference type="NCBI Taxonomy" id="4232"/>
    <lineage>
        <taxon>Eukaryota</taxon>
        <taxon>Viridiplantae</taxon>
        <taxon>Streptophyta</taxon>
        <taxon>Embryophyta</taxon>
        <taxon>Tracheophyta</taxon>
        <taxon>Spermatophyta</taxon>
        <taxon>Magnoliopsida</taxon>
        <taxon>eudicotyledons</taxon>
        <taxon>Gunneridae</taxon>
        <taxon>Pentapetalae</taxon>
        <taxon>asterids</taxon>
        <taxon>campanulids</taxon>
        <taxon>Asterales</taxon>
        <taxon>Asteraceae</taxon>
        <taxon>Asteroideae</taxon>
        <taxon>Heliantheae alliance</taxon>
        <taxon>Heliantheae</taxon>
        <taxon>Helianthus</taxon>
    </lineage>
</organism>
<reference evidence="1" key="2">
    <citation type="submission" date="2020-06" db="EMBL/GenBank/DDBJ databases">
        <title>Helianthus annuus Genome sequencing and assembly Release 2.</title>
        <authorList>
            <person name="Gouzy J."/>
            <person name="Langlade N."/>
            <person name="Munos S."/>
        </authorList>
    </citation>
    <scope>NUCLEOTIDE SEQUENCE</scope>
    <source>
        <tissue evidence="1">Leaves</tissue>
    </source>
</reference>
<accession>A0A9K3HQL0</accession>
<evidence type="ECO:0000313" key="2">
    <source>
        <dbReference type="Proteomes" id="UP000215914"/>
    </source>
</evidence>
<comment type="caution">
    <text evidence="1">The sequence shown here is derived from an EMBL/GenBank/DDBJ whole genome shotgun (WGS) entry which is preliminary data.</text>
</comment>
<sequence length="58" mass="6712">MGLLADVYAIAIDELRKLHVILDERVHEAVFDLLVEIAKIRITIEKIKEVGIYRLDTH</sequence>
<dbReference type="Gramene" id="mRNA:HanXRQr2_Chr11g0496751">
    <property type="protein sequence ID" value="mRNA:HanXRQr2_Chr11g0496751"/>
    <property type="gene ID" value="HanXRQr2_Chr11g0496751"/>
</dbReference>
<dbReference type="Proteomes" id="UP000215914">
    <property type="component" value="Unassembled WGS sequence"/>
</dbReference>
<reference evidence="1" key="1">
    <citation type="journal article" date="2017" name="Nature">
        <title>The sunflower genome provides insights into oil metabolism, flowering and Asterid evolution.</title>
        <authorList>
            <person name="Badouin H."/>
            <person name="Gouzy J."/>
            <person name="Grassa C.J."/>
            <person name="Murat F."/>
            <person name="Staton S.E."/>
            <person name="Cottret L."/>
            <person name="Lelandais-Briere C."/>
            <person name="Owens G.L."/>
            <person name="Carrere S."/>
            <person name="Mayjonade B."/>
            <person name="Legrand L."/>
            <person name="Gill N."/>
            <person name="Kane N.C."/>
            <person name="Bowers J.E."/>
            <person name="Hubner S."/>
            <person name="Bellec A."/>
            <person name="Berard A."/>
            <person name="Berges H."/>
            <person name="Blanchet N."/>
            <person name="Boniface M.C."/>
            <person name="Brunel D."/>
            <person name="Catrice O."/>
            <person name="Chaidir N."/>
            <person name="Claudel C."/>
            <person name="Donnadieu C."/>
            <person name="Faraut T."/>
            <person name="Fievet G."/>
            <person name="Helmstetter N."/>
            <person name="King M."/>
            <person name="Knapp S.J."/>
            <person name="Lai Z."/>
            <person name="Le Paslier M.C."/>
            <person name="Lippi Y."/>
            <person name="Lorenzon L."/>
            <person name="Mandel J.R."/>
            <person name="Marage G."/>
            <person name="Marchand G."/>
            <person name="Marquand E."/>
            <person name="Bret-Mestries E."/>
            <person name="Morien E."/>
            <person name="Nambeesan S."/>
            <person name="Nguyen T."/>
            <person name="Pegot-Espagnet P."/>
            <person name="Pouilly N."/>
            <person name="Raftis F."/>
            <person name="Sallet E."/>
            <person name="Schiex T."/>
            <person name="Thomas J."/>
            <person name="Vandecasteele C."/>
            <person name="Vares D."/>
            <person name="Vear F."/>
            <person name="Vautrin S."/>
            <person name="Crespi M."/>
            <person name="Mangin B."/>
            <person name="Burke J.M."/>
            <person name="Salse J."/>
            <person name="Munos S."/>
            <person name="Vincourt P."/>
            <person name="Rieseberg L.H."/>
            <person name="Langlade N.B."/>
        </authorList>
    </citation>
    <scope>NUCLEOTIDE SEQUENCE</scope>
    <source>
        <tissue evidence="1">Leaves</tissue>
    </source>
</reference>
<proteinExistence type="predicted"/>
<evidence type="ECO:0000313" key="1">
    <source>
        <dbReference type="EMBL" id="KAF5782515.1"/>
    </source>
</evidence>
<gene>
    <name evidence="1" type="ORF">HanXRQr2_Chr11g0496751</name>
</gene>
<protein>
    <submittedName>
        <fullName evidence="1">Uncharacterized protein</fullName>
    </submittedName>
</protein>
<keyword evidence="2" id="KW-1185">Reference proteome</keyword>